<keyword evidence="9 11" id="KW-0472">Membrane</keyword>
<feature type="transmembrane region" description="Helical" evidence="11">
    <location>
        <begin position="21"/>
        <end position="38"/>
    </location>
</feature>
<dbReference type="PANTHER" id="PTHR11214:SF314">
    <property type="entry name" value="HEXOSYLTRANSFERASE"/>
    <property type="match status" value="1"/>
</dbReference>
<reference evidence="12 13" key="1">
    <citation type="submission" date="2019-01" db="EMBL/GenBank/DDBJ databases">
        <title>A draft genome assembly of the solar-powered sea slug Elysia chlorotica.</title>
        <authorList>
            <person name="Cai H."/>
            <person name="Li Q."/>
            <person name="Fang X."/>
            <person name="Li J."/>
            <person name="Curtis N.E."/>
            <person name="Altenburger A."/>
            <person name="Shibata T."/>
            <person name="Feng M."/>
            <person name="Maeda T."/>
            <person name="Schwartz J.A."/>
            <person name="Shigenobu S."/>
            <person name="Lundholm N."/>
            <person name="Nishiyama T."/>
            <person name="Yang H."/>
            <person name="Hasebe M."/>
            <person name="Li S."/>
            <person name="Pierce S.K."/>
            <person name="Wang J."/>
        </authorList>
    </citation>
    <scope>NUCLEOTIDE SEQUENCE [LARGE SCALE GENOMIC DNA]</scope>
    <source>
        <strain evidence="12">EC2010</strain>
        <tissue evidence="12">Whole organism of an adult</tissue>
    </source>
</reference>
<evidence type="ECO:0008006" key="14">
    <source>
        <dbReference type="Google" id="ProtNLM"/>
    </source>
</evidence>
<feature type="compositionally biased region" description="Pro residues" evidence="10">
    <location>
        <begin position="286"/>
        <end position="299"/>
    </location>
</feature>
<proteinExistence type="inferred from homology"/>
<keyword evidence="13" id="KW-1185">Reference proteome</keyword>
<dbReference type="Proteomes" id="UP000271974">
    <property type="component" value="Unassembled WGS sequence"/>
</dbReference>
<dbReference type="GO" id="GO:0000139">
    <property type="term" value="C:Golgi membrane"/>
    <property type="evidence" value="ECO:0007669"/>
    <property type="project" value="UniProtKB-SubCell"/>
</dbReference>
<evidence type="ECO:0000313" key="12">
    <source>
        <dbReference type="EMBL" id="RUS83348.1"/>
    </source>
</evidence>
<evidence type="ECO:0000256" key="9">
    <source>
        <dbReference type="ARBA" id="ARBA00023136"/>
    </source>
</evidence>
<evidence type="ECO:0000256" key="5">
    <source>
        <dbReference type="ARBA" id="ARBA00022692"/>
    </source>
</evidence>
<comment type="subcellular location">
    <subcellularLocation>
        <location evidence="1">Golgi apparatus membrane</location>
        <topology evidence="1">Single-pass type II membrane protein</topology>
    </subcellularLocation>
</comment>
<organism evidence="12 13">
    <name type="scientific">Elysia chlorotica</name>
    <name type="common">Eastern emerald elysia</name>
    <name type="synonym">Sea slug</name>
    <dbReference type="NCBI Taxonomy" id="188477"/>
    <lineage>
        <taxon>Eukaryota</taxon>
        <taxon>Metazoa</taxon>
        <taxon>Spiralia</taxon>
        <taxon>Lophotrochozoa</taxon>
        <taxon>Mollusca</taxon>
        <taxon>Gastropoda</taxon>
        <taxon>Heterobranchia</taxon>
        <taxon>Euthyneura</taxon>
        <taxon>Panpulmonata</taxon>
        <taxon>Sacoglossa</taxon>
        <taxon>Placobranchoidea</taxon>
        <taxon>Plakobranchidae</taxon>
        <taxon>Elysia</taxon>
    </lineage>
</organism>
<name>A0A3S1C5B1_ELYCH</name>
<feature type="non-terminal residue" evidence="12">
    <location>
        <position position="1"/>
    </location>
</feature>
<feature type="compositionally biased region" description="Low complexity" evidence="10">
    <location>
        <begin position="257"/>
        <end position="269"/>
    </location>
</feature>
<feature type="compositionally biased region" description="Polar residues" evidence="10">
    <location>
        <begin position="161"/>
        <end position="174"/>
    </location>
</feature>
<feature type="region of interest" description="Disordered" evidence="10">
    <location>
        <begin position="159"/>
        <end position="357"/>
    </location>
</feature>
<dbReference type="GO" id="GO:0016758">
    <property type="term" value="F:hexosyltransferase activity"/>
    <property type="evidence" value="ECO:0007669"/>
    <property type="project" value="InterPro"/>
</dbReference>
<dbReference type="PANTHER" id="PTHR11214">
    <property type="entry name" value="BETA-1,3-N-ACETYLGLUCOSAMINYLTRANSFERASE"/>
    <property type="match status" value="1"/>
</dbReference>
<gene>
    <name evidence="12" type="ORF">EGW08_008895</name>
</gene>
<keyword evidence="4" id="KW-0808">Transferase</keyword>
<evidence type="ECO:0000256" key="11">
    <source>
        <dbReference type="SAM" id="Phobius"/>
    </source>
</evidence>
<keyword evidence="8" id="KW-0333">Golgi apparatus</keyword>
<evidence type="ECO:0000256" key="8">
    <source>
        <dbReference type="ARBA" id="ARBA00023034"/>
    </source>
</evidence>
<feature type="compositionally biased region" description="Basic and acidic residues" evidence="10">
    <location>
        <begin position="322"/>
        <end position="348"/>
    </location>
</feature>
<evidence type="ECO:0000256" key="10">
    <source>
        <dbReference type="SAM" id="MobiDB-lite"/>
    </source>
</evidence>
<dbReference type="STRING" id="188477.A0A3S1C5B1"/>
<accession>A0A3S1C5B1</accession>
<evidence type="ECO:0000256" key="4">
    <source>
        <dbReference type="ARBA" id="ARBA00022679"/>
    </source>
</evidence>
<protein>
    <recommendedName>
        <fullName evidence="14">Hexosyltransferase</fullName>
    </recommendedName>
</protein>
<dbReference type="AlphaFoldDB" id="A0A3S1C5B1"/>
<dbReference type="OrthoDB" id="5957813at2759"/>
<feature type="compositionally biased region" description="Polar residues" evidence="10">
    <location>
        <begin position="231"/>
        <end position="246"/>
    </location>
</feature>
<evidence type="ECO:0000256" key="1">
    <source>
        <dbReference type="ARBA" id="ARBA00004323"/>
    </source>
</evidence>
<keyword evidence="6" id="KW-0735">Signal-anchor</keyword>
<keyword evidence="5 11" id="KW-0812">Transmembrane</keyword>
<comment type="similarity">
    <text evidence="2">Belongs to the glycosyltransferase 31 family.</text>
</comment>
<dbReference type="InterPro" id="IPR002659">
    <property type="entry name" value="Glyco_trans_31"/>
</dbReference>
<comment type="caution">
    <text evidence="12">The sequence shown here is derived from an EMBL/GenBank/DDBJ whole genome shotgun (WGS) entry which is preliminary data.</text>
</comment>
<keyword evidence="7 11" id="KW-1133">Transmembrane helix</keyword>
<dbReference type="EMBL" id="RQTK01000247">
    <property type="protein sequence ID" value="RUS83348.1"/>
    <property type="molecule type" value="Genomic_DNA"/>
</dbReference>
<dbReference type="GO" id="GO:0006493">
    <property type="term" value="P:protein O-linked glycosylation"/>
    <property type="evidence" value="ECO:0007669"/>
    <property type="project" value="TreeGrafter"/>
</dbReference>
<keyword evidence="3" id="KW-0328">Glycosyltransferase</keyword>
<feature type="compositionally biased region" description="Low complexity" evidence="10">
    <location>
        <begin position="208"/>
        <end position="226"/>
    </location>
</feature>
<evidence type="ECO:0000256" key="2">
    <source>
        <dbReference type="ARBA" id="ARBA00008661"/>
    </source>
</evidence>
<sequence length="685" mass="75473">SECCRGCFDCQCRRRTCTNKILPAIIQIFIVIAVWTILKAQMMPDESTLLAEAQAEAAERYARSAQQFERDHNCSMGDYMRGSVLHVDGMLSAAHILAPDSNQKRPHFLSVDVLIRDVEEGTMVLYPVGTPINFGSLNIYYPGEEQAMQELLGESYGQVGSAGSNATGNETHVQFENPDDAATNFDVDTNRRFGAPQQPGPGVDRSRFPFGPQSQGQGPLGLLRGQMPAGSPQSRIGQMTSAQPGQPLQGRLPTGYPPSSESQSQSQPEDTVKPATPIAANLSTPNPIPAAPTGEPPSVTPASEGDISVEGDSTTENPVGEAGKDNTDKSETEAEGTEKPSTDSEASEKTTGGPAVDASLFAEGFEERLKKYKMELFGKESEDKGEDGSLTGTYRMNNPGICQKLETVDILYLVASKPQSMDVRDRIRQGYVNPTLFENVKMAHVFLVGLTNSPNFQKNLDTEKESYNDVVMGEYMDAPENSTLKALSGFRWARQYCKQAQHIFYVDESFFVDTDKLAHGLIPTADKVSEGKYMICPFMPSFPIPRQGPNAVKKPLFPTSTNFRPYCKSYAVLLSRSAMMSMIEASEQMAMFPAPDIYLFGYVPYLIGNMEVYDAGSKRAFHDFGQEVVSCYEEQKDRCPILASKASSARFETLFNMMKDRMKTTHVGWDGENTVWDLKSFKRII</sequence>
<evidence type="ECO:0000313" key="13">
    <source>
        <dbReference type="Proteomes" id="UP000271974"/>
    </source>
</evidence>
<dbReference type="Pfam" id="PF01762">
    <property type="entry name" value="Galactosyl_T"/>
    <property type="match status" value="1"/>
</dbReference>
<evidence type="ECO:0000256" key="3">
    <source>
        <dbReference type="ARBA" id="ARBA00022676"/>
    </source>
</evidence>
<evidence type="ECO:0000256" key="6">
    <source>
        <dbReference type="ARBA" id="ARBA00022968"/>
    </source>
</evidence>
<evidence type="ECO:0000256" key="7">
    <source>
        <dbReference type="ARBA" id="ARBA00022989"/>
    </source>
</evidence>